<evidence type="ECO:0000256" key="10">
    <source>
        <dbReference type="PIRSR" id="PIRSR038994-3"/>
    </source>
</evidence>
<keyword evidence="13" id="KW-1185">Reference proteome</keyword>
<protein>
    <recommendedName>
        <fullName evidence="3 7">N-acetylglucosamine-6-phosphate deacetylase</fullName>
        <ecNumber evidence="2 7">3.5.1.25</ecNumber>
    </recommendedName>
</protein>
<dbReference type="PANTHER" id="PTHR11113:SF4">
    <property type="entry name" value="N-ACETYLGLUCOSAMINE-6-PHOSPHATE DEACETYLASE"/>
    <property type="match status" value="1"/>
</dbReference>
<dbReference type="PANTHER" id="PTHR11113">
    <property type="entry name" value="N-ACETYLGLUCOSAMINE-6-PHOSPHATE DEACETYLASE"/>
    <property type="match status" value="1"/>
</dbReference>
<evidence type="ECO:0000256" key="8">
    <source>
        <dbReference type="PIRSR" id="PIRSR038994-1"/>
    </source>
</evidence>
<dbReference type="Pfam" id="PF01979">
    <property type="entry name" value="Amidohydro_1"/>
    <property type="match status" value="1"/>
</dbReference>
<evidence type="ECO:0000256" key="3">
    <source>
        <dbReference type="ARBA" id="ARBA00018029"/>
    </source>
</evidence>
<evidence type="ECO:0000313" key="13">
    <source>
        <dbReference type="Proteomes" id="UP001303373"/>
    </source>
</evidence>
<dbReference type="InterPro" id="IPR006680">
    <property type="entry name" value="Amidohydro-rel"/>
</dbReference>
<evidence type="ECO:0000256" key="6">
    <source>
        <dbReference type="ARBA" id="ARBA00047647"/>
    </source>
</evidence>
<keyword evidence="5 7" id="KW-0119">Carbohydrate metabolism</keyword>
<dbReference type="GO" id="GO:0046872">
    <property type="term" value="F:metal ion binding"/>
    <property type="evidence" value="ECO:0007669"/>
    <property type="project" value="UniProtKB-KW"/>
</dbReference>
<feature type="binding site" evidence="9">
    <location>
        <begin position="322"/>
        <end position="324"/>
    </location>
    <ligand>
        <name>substrate</name>
    </ligand>
</feature>
<evidence type="ECO:0000313" key="12">
    <source>
        <dbReference type="EMBL" id="WPH03182.1"/>
    </source>
</evidence>
<feature type="active site" description="Proton donor/acceptor" evidence="8">
    <location>
        <position position="285"/>
    </location>
</feature>
<proteinExistence type="inferred from homology"/>
<dbReference type="InterPro" id="IPR003764">
    <property type="entry name" value="GlcNAc_6-P_deAcase"/>
</dbReference>
<dbReference type="AlphaFoldDB" id="A0AAQ3MD12"/>
<evidence type="ECO:0000256" key="1">
    <source>
        <dbReference type="ARBA" id="ARBA00010716"/>
    </source>
</evidence>
<dbReference type="PIRSF" id="PIRSF038994">
    <property type="entry name" value="NagA"/>
    <property type="match status" value="1"/>
</dbReference>
<feature type="binding site" evidence="10">
    <location>
        <position position="134"/>
    </location>
    <ligand>
        <name>Zn(2+)</name>
        <dbReference type="ChEBI" id="CHEBI:29105"/>
    </ligand>
</feature>
<feature type="binding site" evidence="9">
    <location>
        <begin position="226"/>
        <end position="227"/>
    </location>
    <ligand>
        <name>substrate</name>
    </ligand>
</feature>
<sequence length="398" mass="42562">MSGWFTTFMNCRLCRGGEIIEGDQLVVSDDTGNILHPTGYIGGDAVDLDDGIIAPGFLELQTNGMKGFHFTHFDDEQSYAVKVNEVARYLPSTGVTGFYPTIPTVSSEEFKKILPSLAPRAIEDGASVLGAHAEGPYLFPSKKGAHNDSLFHQPATSPNEIYGNVANSNDTLKIVTLAPDLDGTTALVKDLTNKGIRVSLGHSSATYDQGVTAVEAGASCLTHTMNAMAPMHHRDPGLAGLVTAAPSTLPHSPYYSIITDGNHLHPSVASMLFRANPRKCILVTDSIELAGLPDGTYPGHSQVPHNQIKKGTKVTIEGTETLIGSCATLEECVKNLMKWTGCNVAEAVQCVTENVADLMGDSTRGKLESGRRADLVVLDDEGNVLQTWIAGKKAWEKK</sequence>
<feature type="binding site" evidence="10">
    <location>
        <position position="223"/>
    </location>
    <ligand>
        <name>Zn(2+)</name>
        <dbReference type="ChEBI" id="CHEBI:29105"/>
    </ligand>
</feature>
<feature type="binding site" evidence="9">
    <location>
        <position position="263"/>
    </location>
    <ligand>
        <name>substrate</name>
    </ligand>
</feature>
<dbReference type="Gene3D" id="3.20.20.140">
    <property type="entry name" value="Metal-dependent hydrolases"/>
    <property type="match status" value="1"/>
</dbReference>
<dbReference type="Proteomes" id="UP001303373">
    <property type="component" value="Chromosome 10"/>
</dbReference>
<dbReference type="EMBL" id="CP138589">
    <property type="protein sequence ID" value="WPH03182.1"/>
    <property type="molecule type" value="Genomic_DNA"/>
</dbReference>
<evidence type="ECO:0000256" key="7">
    <source>
        <dbReference type="PIRNR" id="PIRNR038994"/>
    </source>
</evidence>
<accession>A0AAQ3MD12</accession>
<feature type="domain" description="Amidohydrolase-related" evidence="11">
    <location>
        <begin position="55"/>
        <end position="392"/>
    </location>
</feature>
<comment type="similarity">
    <text evidence="1 7">Belongs to the metallo-dependent hydrolases superfamily. NagA family.</text>
</comment>
<feature type="binding site" evidence="9">
    <location>
        <position position="234"/>
    </location>
    <ligand>
        <name>substrate</name>
    </ligand>
</feature>
<evidence type="ECO:0000256" key="2">
    <source>
        <dbReference type="ARBA" id="ARBA00011899"/>
    </source>
</evidence>
<comment type="cofactor">
    <cofactor evidence="10">
        <name>a divalent metal cation</name>
        <dbReference type="ChEBI" id="CHEBI:60240"/>
    </cofactor>
    <text evidence="10">Binds 1 divalent metal cation per subunit.</text>
</comment>
<dbReference type="SUPFAM" id="SSF51338">
    <property type="entry name" value="Composite domain of metallo-dependent hydrolases"/>
    <property type="match status" value="1"/>
</dbReference>
<evidence type="ECO:0000256" key="9">
    <source>
        <dbReference type="PIRSR" id="PIRSR038994-2"/>
    </source>
</evidence>
<dbReference type="Gene3D" id="2.30.40.10">
    <property type="entry name" value="Urease, subunit C, domain 1"/>
    <property type="match status" value="1"/>
</dbReference>
<dbReference type="SUPFAM" id="SSF51556">
    <property type="entry name" value="Metallo-dependent hydrolases"/>
    <property type="match status" value="1"/>
</dbReference>
<feature type="binding site" evidence="10">
    <location>
        <position position="202"/>
    </location>
    <ligand>
        <name>Zn(2+)</name>
        <dbReference type="ChEBI" id="CHEBI:29105"/>
    </ligand>
</feature>
<feature type="binding site" evidence="9">
    <location>
        <position position="145"/>
    </location>
    <ligand>
        <name>substrate</name>
    </ligand>
</feature>
<gene>
    <name evidence="12" type="ORF">R9X50_00605800</name>
</gene>
<reference evidence="12 13" key="1">
    <citation type="submission" date="2023-11" db="EMBL/GenBank/DDBJ databases">
        <title>An acidophilic fungus is an integral part of prey digestion in a carnivorous sundew plant.</title>
        <authorList>
            <person name="Tsai I.J."/>
        </authorList>
    </citation>
    <scope>NUCLEOTIDE SEQUENCE [LARGE SCALE GENOMIC DNA]</scope>
    <source>
        <strain evidence="12">169a</strain>
    </source>
</reference>
<dbReference type="InterPro" id="IPR032466">
    <property type="entry name" value="Metal_Hydrolase"/>
</dbReference>
<dbReference type="InterPro" id="IPR011059">
    <property type="entry name" value="Metal-dep_hydrolase_composite"/>
</dbReference>
<name>A0AAQ3MD12_9PEZI</name>
<evidence type="ECO:0000256" key="5">
    <source>
        <dbReference type="ARBA" id="ARBA00023277"/>
    </source>
</evidence>
<evidence type="ECO:0000259" key="11">
    <source>
        <dbReference type="Pfam" id="PF01979"/>
    </source>
</evidence>
<comment type="catalytic activity">
    <reaction evidence="6 7">
        <text>N-acetyl-D-glucosamine 6-phosphate + H2O = D-glucosamine 6-phosphate + acetate</text>
        <dbReference type="Rhea" id="RHEA:22936"/>
        <dbReference type="ChEBI" id="CHEBI:15377"/>
        <dbReference type="ChEBI" id="CHEBI:30089"/>
        <dbReference type="ChEBI" id="CHEBI:57513"/>
        <dbReference type="ChEBI" id="CHEBI:58725"/>
        <dbReference type="EC" id="3.5.1.25"/>
    </reaction>
</comment>
<organism evidence="12 13">
    <name type="scientific">Acrodontium crateriforme</name>
    <dbReference type="NCBI Taxonomy" id="150365"/>
    <lineage>
        <taxon>Eukaryota</taxon>
        <taxon>Fungi</taxon>
        <taxon>Dikarya</taxon>
        <taxon>Ascomycota</taxon>
        <taxon>Pezizomycotina</taxon>
        <taxon>Dothideomycetes</taxon>
        <taxon>Dothideomycetidae</taxon>
        <taxon>Mycosphaerellales</taxon>
        <taxon>Teratosphaeriaceae</taxon>
        <taxon>Acrodontium</taxon>
    </lineage>
</organism>
<dbReference type="EC" id="3.5.1.25" evidence="2 7"/>
<keyword evidence="4 7" id="KW-0378">Hydrolase</keyword>
<keyword evidence="10" id="KW-0479">Metal-binding</keyword>
<dbReference type="GO" id="GO:0008448">
    <property type="term" value="F:N-acetylglucosamine-6-phosphate deacetylase activity"/>
    <property type="evidence" value="ECO:0007669"/>
    <property type="project" value="UniProtKB-UniRule"/>
</dbReference>
<dbReference type="GO" id="GO:0006046">
    <property type="term" value="P:N-acetylglucosamine catabolic process"/>
    <property type="evidence" value="ECO:0007669"/>
    <property type="project" value="TreeGrafter"/>
</dbReference>
<evidence type="ECO:0000256" key="4">
    <source>
        <dbReference type="ARBA" id="ARBA00022801"/>
    </source>
</evidence>